<comment type="caution">
    <text evidence="2">The sequence shown here is derived from an EMBL/GenBank/DDBJ whole genome shotgun (WGS) entry which is preliminary data.</text>
</comment>
<evidence type="ECO:0000313" key="2">
    <source>
        <dbReference type="EMBL" id="KZS05912.1"/>
    </source>
</evidence>
<name>A0A164NFM6_9CRUS</name>
<proteinExistence type="predicted"/>
<sequence>MCHGTSSPSSSSSSSSSVLLSSVSSSSSRTGLTDELMETANPLPCQTVNMRCHCPECTRWQRLGSKLQLQEKTMQCQGCRATPFAIMGHFYRRSIKANRTT</sequence>
<protein>
    <submittedName>
        <fullName evidence="2">Uncharacterized protein</fullName>
    </submittedName>
</protein>
<gene>
    <name evidence="2" type="ORF">APZ42_030916</name>
</gene>
<dbReference type="AlphaFoldDB" id="A0A164NFM6"/>
<accession>A0A164NFM6</accession>
<dbReference type="Proteomes" id="UP000076858">
    <property type="component" value="Unassembled WGS sequence"/>
</dbReference>
<feature type="region of interest" description="Disordered" evidence="1">
    <location>
        <begin position="1"/>
        <end position="20"/>
    </location>
</feature>
<evidence type="ECO:0000313" key="3">
    <source>
        <dbReference type="Proteomes" id="UP000076858"/>
    </source>
</evidence>
<keyword evidence="3" id="KW-1185">Reference proteome</keyword>
<organism evidence="2 3">
    <name type="scientific">Daphnia magna</name>
    <dbReference type="NCBI Taxonomy" id="35525"/>
    <lineage>
        <taxon>Eukaryota</taxon>
        <taxon>Metazoa</taxon>
        <taxon>Ecdysozoa</taxon>
        <taxon>Arthropoda</taxon>
        <taxon>Crustacea</taxon>
        <taxon>Branchiopoda</taxon>
        <taxon>Diplostraca</taxon>
        <taxon>Cladocera</taxon>
        <taxon>Anomopoda</taxon>
        <taxon>Daphniidae</taxon>
        <taxon>Daphnia</taxon>
    </lineage>
</organism>
<evidence type="ECO:0000256" key="1">
    <source>
        <dbReference type="SAM" id="MobiDB-lite"/>
    </source>
</evidence>
<dbReference type="EMBL" id="LRGB01002860">
    <property type="protein sequence ID" value="KZS05912.1"/>
    <property type="molecule type" value="Genomic_DNA"/>
</dbReference>
<reference evidence="2 3" key="1">
    <citation type="submission" date="2016-03" db="EMBL/GenBank/DDBJ databases">
        <title>EvidentialGene: Evidence-directed Construction of Genes on Genomes.</title>
        <authorList>
            <person name="Gilbert D.G."/>
            <person name="Choi J.-H."/>
            <person name="Mockaitis K."/>
            <person name="Colbourne J."/>
            <person name="Pfrender M."/>
        </authorList>
    </citation>
    <scope>NUCLEOTIDE SEQUENCE [LARGE SCALE GENOMIC DNA]</scope>
    <source>
        <strain evidence="2 3">Xinb3</strain>
        <tissue evidence="2">Complete organism</tissue>
    </source>
</reference>